<gene>
    <name evidence="2" type="ORF">J2739_001657</name>
</gene>
<dbReference type="EMBL" id="JAVDRF010000003">
    <property type="protein sequence ID" value="MDR6535887.1"/>
    <property type="molecule type" value="Genomic_DNA"/>
</dbReference>
<keyword evidence="3" id="KW-1185">Reference proteome</keyword>
<evidence type="ECO:0000313" key="2">
    <source>
        <dbReference type="EMBL" id="MDR6535887.1"/>
    </source>
</evidence>
<keyword evidence="1" id="KW-0732">Signal</keyword>
<feature type="chain" id="PRO_5045095655" evidence="1">
    <location>
        <begin position="25"/>
        <end position="156"/>
    </location>
</feature>
<accession>A0ABU1NBQ1</accession>
<proteinExistence type="predicted"/>
<evidence type="ECO:0000313" key="3">
    <source>
        <dbReference type="Proteomes" id="UP001184230"/>
    </source>
</evidence>
<feature type="signal peptide" evidence="1">
    <location>
        <begin position="1"/>
        <end position="24"/>
    </location>
</feature>
<sequence length="156" mass="17575">MKVRRLHRRTAALLALALWLPASAATYRVDDTGTYTSQPTTQMRWRQLAPGRAGDHTVEGRVTVALRLNLSPWLNRPARLYMSLAPTEGEQMVAIWRTQGRLQPGTVRGGGRTLVFDGVVRDPFLQESIVLELMADGRTLERAQSLQFFFEIEVTP</sequence>
<name>A0ABU1NBQ1_9BURK</name>
<comment type="caution">
    <text evidence="2">The sequence shown here is derived from an EMBL/GenBank/DDBJ whole genome shotgun (WGS) entry which is preliminary data.</text>
</comment>
<organism evidence="2 3">
    <name type="scientific">Variovorax soli</name>
    <dbReference type="NCBI Taxonomy" id="376815"/>
    <lineage>
        <taxon>Bacteria</taxon>
        <taxon>Pseudomonadati</taxon>
        <taxon>Pseudomonadota</taxon>
        <taxon>Betaproteobacteria</taxon>
        <taxon>Burkholderiales</taxon>
        <taxon>Comamonadaceae</taxon>
        <taxon>Variovorax</taxon>
    </lineage>
</organism>
<reference evidence="2 3" key="1">
    <citation type="submission" date="2023-07" db="EMBL/GenBank/DDBJ databases">
        <title>Sorghum-associated microbial communities from plants grown in Nebraska, USA.</title>
        <authorList>
            <person name="Schachtman D."/>
        </authorList>
    </citation>
    <scope>NUCLEOTIDE SEQUENCE [LARGE SCALE GENOMIC DNA]</scope>
    <source>
        <strain evidence="2 3">DS1781</strain>
    </source>
</reference>
<protein>
    <submittedName>
        <fullName evidence="2">Uncharacterized protein</fullName>
    </submittedName>
</protein>
<evidence type="ECO:0000256" key="1">
    <source>
        <dbReference type="SAM" id="SignalP"/>
    </source>
</evidence>
<dbReference type="Proteomes" id="UP001184230">
    <property type="component" value="Unassembled WGS sequence"/>
</dbReference>
<dbReference type="RefSeq" id="WP_309900391.1">
    <property type="nucleotide sequence ID" value="NZ_JAVDRF010000003.1"/>
</dbReference>